<accession>X7EG60</accession>
<feature type="domain" description="Metallo-beta-lactamase" evidence="2">
    <location>
        <begin position="90"/>
        <end position="274"/>
    </location>
</feature>
<dbReference type="SUPFAM" id="SSF56281">
    <property type="entry name" value="Metallo-hydrolase/oxidoreductase"/>
    <property type="match status" value="1"/>
</dbReference>
<dbReference type="Pfam" id="PF00753">
    <property type="entry name" value="Lactamase_B"/>
    <property type="match status" value="1"/>
</dbReference>
<dbReference type="PANTHER" id="PTHR42951:SF4">
    <property type="entry name" value="ACYL-COENZYME A THIOESTERASE MBLAC2"/>
    <property type="match status" value="1"/>
</dbReference>
<dbReference type="PATRIC" id="fig|1449350.3.peg.2503"/>
<evidence type="ECO:0000313" key="4">
    <source>
        <dbReference type="Proteomes" id="UP000022447"/>
    </source>
</evidence>
<dbReference type="PANTHER" id="PTHR42951">
    <property type="entry name" value="METALLO-BETA-LACTAMASE DOMAIN-CONTAINING"/>
    <property type="match status" value="1"/>
</dbReference>
<comment type="similarity">
    <text evidence="1">Belongs to the metallo-beta-lactamase superfamily. Class-B beta-lactamase family.</text>
</comment>
<evidence type="ECO:0000256" key="1">
    <source>
        <dbReference type="ARBA" id="ARBA00005250"/>
    </source>
</evidence>
<sequence length="345" mass="36394">MFEAVLTLCLAAEPGICRDVLIPGHAAETRSACVETLKDISAEAPSGLVASGPPSCRAAGPALDLTEVAAGVFVHEGEVATPGEENGGDVANLGVVIGGASVAVIDTGNARWIGEALWRAVRARTDLPVTHVILTHMHPDHVFGTSIFTEAGAQVVGHRHLSRALADRRQDYRESLDADIGAGQAIGSELPEVDVAVTDRMSIDLGGRTLRVQAWPTAHTPTDLTVLDEATGTLFAGDLVFHRHTPSLDGSLPGWRAVLDRIDALEPARVVPGHGDASLAWPEGGAALRRYLEVLASDTRAAIEAGERLGDAVPDIARSEAGQWELFEIFNPANATVAFTELEWE</sequence>
<dbReference type="OrthoDB" id="420651at2"/>
<dbReference type="RefSeq" id="WP_037262982.1">
    <property type="nucleotide sequence ID" value="NZ_JALZ01000012.1"/>
</dbReference>
<organism evidence="3 4">
    <name type="scientific">Roseivivax halodurans JCM 10272</name>
    <dbReference type="NCBI Taxonomy" id="1449350"/>
    <lineage>
        <taxon>Bacteria</taxon>
        <taxon>Pseudomonadati</taxon>
        <taxon>Pseudomonadota</taxon>
        <taxon>Alphaproteobacteria</taxon>
        <taxon>Rhodobacterales</taxon>
        <taxon>Roseobacteraceae</taxon>
        <taxon>Roseivivax</taxon>
    </lineage>
</organism>
<comment type="caution">
    <text evidence="3">The sequence shown here is derived from an EMBL/GenBank/DDBJ whole genome shotgun (WGS) entry which is preliminary data.</text>
</comment>
<gene>
    <name evidence="3" type="ORF">OCH239_03925</name>
</gene>
<dbReference type="NCBIfam" id="TIGR04559">
    <property type="entry name" value="SoxH_rel_PQQ_2"/>
    <property type="match status" value="1"/>
</dbReference>
<name>X7EG60_9RHOB</name>
<dbReference type="Gene3D" id="3.60.15.10">
    <property type="entry name" value="Ribonuclease Z/Hydroxyacylglutathione hydrolase-like"/>
    <property type="match status" value="1"/>
</dbReference>
<keyword evidence="4" id="KW-1185">Reference proteome</keyword>
<dbReference type="InterPro" id="IPR036866">
    <property type="entry name" value="RibonucZ/Hydroxyglut_hydro"/>
</dbReference>
<evidence type="ECO:0000313" key="3">
    <source>
        <dbReference type="EMBL" id="ETX14226.1"/>
    </source>
</evidence>
<protein>
    <submittedName>
        <fullName evidence="3">Beta-lactamase</fullName>
    </submittedName>
</protein>
<dbReference type="STRING" id="1449350.OCH239_03925"/>
<dbReference type="eggNOG" id="COG0491">
    <property type="taxonomic scope" value="Bacteria"/>
</dbReference>
<dbReference type="Proteomes" id="UP000022447">
    <property type="component" value="Unassembled WGS sequence"/>
</dbReference>
<dbReference type="EMBL" id="JALZ01000012">
    <property type="protein sequence ID" value="ETX14226.1"/>
    <property type="molecule type" value="Genomic_DNA"/>
</dbReference>
<proteinExistence type="inferred from homology"/>
<dbReference type="GO" id="GO:0017001">
    <property type="term" value="P:antibiotic catabolic process"/>
    <property type="evidence" value="ECO:0007669"/>
    <property type="project" value="UniProtKB-ARBA"/>
</dbReference>
<dbReference type="InterPro" id="IPR001279">
    <property type="entry name" value="Metallo-B-lactamas"/>
</dbReference>
<reference evidence="3 4" key="1">
    <citation type="submission" date="2014-01" db="EMBL/GenBank/DDBJ databases">
        <title>Roseivivax halodurans JCM 10272 Genome Sequencing.</title>
        <authorList>
            <person name="Lai Q."/>
            <person name="Li G."/>
            <person name="Shao Z."/>
        </authorList>
    </citation>
    <scope>NUCLEOTIDE SEQUENCE [LARGE SCALE GENOMIC DNA]</scope>
    <source>
        <strain evidence="3 4">JCM 10272</strain>
    </source>
</reference>
<dbReference type="InterPro" id="IPR030829">
    <property type="entry name" value="SoxH-rel_PQQ_2"/>
</dbReference>
<dbReference type="CDD" id="cd16282">
    <property type="entry name" value="metallo-hydrolase-like_MBL-fold"/>
    <property type="match status" value="1"/>
</dbReference>
<dbReference type="SMART" id="SM00849">
    <property type="entry name" value="Lactamase_B"/>
    <property type="match status" value="1"/>
</dbReference>
<dbReference type="InterPro" id="IPR050855">
    <property type="entry name" value="NDM-1-like"/>
</dbReference>
<evidence type="ECO:0000259" key="2">
    <source>
        <dbReference type="SMART" id="SM00849"/>
    </source>
</evidence>
<dbReference type="AlphaFoldDB" id="X7EG60"/>